<feature type="domain" description="ABC transporter" evidence="11">
    <location>
        <begin position="2"/>
        <end position="238"/>
    </location>
</feature>
<dbReference type="SMART" id="SM00382">
    <property type="entry name" value="AAA"/>
    <property type="match status" value="1"/>
</dbReference>
<dbReference type="PROSITE" id="PS50893">
    <property type="entry name" value="ABC_TRANSPORTER_2"/>
    <property type="match status" value="1"/>
</dbReference>
<dbReference type="SUPFAM" id="SSF52540">
    <property type="entry name" value="P-loop containing nucleoside triphosphate hydrolases"/>
    <property type="match status" value="1"/>
</dbReference>
<keyword evidence="5" id="KW-0410">Iron transport</keyword>
<dbReference type="PANTHER" id="PTHR42771:SF2">
    <property type="entry name" value="IRON(3+)-HYDROXAMATE IMPORT ATP-BINDING PROTEIN FHUC"/>
    <property type="match status" value="1"/>
</dbReference>
<keyword evidence="10" id="KW-0472">Membrane</keyword>
<sequence>MLRTEQLSLAYGDKPVVDNVSLAIPEGGITCLLGPNGSGKSTLLKSFAGLLPARSGQVYLDDQPVDQWHRGKLALRLAMLPQKPIVPDGIRVQDLVALGRFPHRKWWQRNLTTDDNATLDAMAMTGVSDLAERPVEALSGGQQQRVWIAMALAQETDILLLDEPTTFLDWGYQLEVLELLSKLNREHGLTVVMSLHDLNQAAQFADRIAVLADGRLDTIGSPGEVITEPLINRVFRVHTRVTTGRDGRPFCSGFAESFRDSPTPNHHGLIHGMAEHQTT</sequence>
<dbReference type="STRING" id="1420917.AU15_14355"/>
<dbReference type="PROSITE" id="PS00211">
    <property type="entry name" value="ABC_TRANSPORTER_1"/>
    <property type="match status" value="1"/>
</dbReference>
<evidence type="ECO:0000313" key="12">
    <source>
        <dbReference type="EMBL" id="ARM84810.1"/>
    </source>
</evidence>
<keyword evidence="8" id="KW-0408">Iron</keyword>
<dbReference type="Gene3D" id="3.40.50.300">
    <property type="entry name" value="P-loop containing nucleotide triphosphate hydrolases"/>
    <property type="match status" value="1"/>
</dbReference>
<reference evidence="12 13" key="1">
    <citation type="submission" date="2017-04" db="EMBL/GenBank/DDBJ databases">
        <title>Genome Sequence of Marinobacter salarius strain SMR5 Isolated from a culture of the Diatom Skeletonema marinoi.</title>
        <authorList>
            <person name="Topel M."/>
            <person name="Pinder M.I.M."/>
            <person name="Johansson O.N."/>
            <person name="Kourtchenko O."/>
            <person name="Godhe A."/>
            <person name="Clarke A.K."/>
        </authorList>
    </citation>
    <scope>NUCLEOTIDE SEQUENCE [LARGE SCALE GENOMIC DNA]</scope>
    <source>
        <strain evidence="12 13">SMR5</strain>
    </source>
</reference>
<comment type="subcellular location">
    <subcellularLocation>
        <location evidence="1">Cell membrane</location>
        <topology evidence="1">Peripheral membrane protein</topology>
    </subcellularLocation>
</comment>
<evidence type="ECO:0000256" key="2">
    <source>
        <dbReference type="ARBA" id="ARBA00005417"/>
    </source>
</evidence>
<dbReference type="GeneID" id="77256693"/>
<keyword evidence="7 12" id="KW-0067">ATP-binding</keyword>
<dbReference type="EMBL" id="CP020931">
    <property type="protein sequence ID" value="ARM84810.1"/>
    <property type="molecule type" value="Genomic_DNA"/>
</dbReference>
<evidence type="ECO:0000256" key="5">
    <source>
        <dbReference type="ARBA" id="ARBA00022496"/>
    </source>
</evidence>
<evidence type="ECO:0000256" key="8">
    <source>
        <dbReference type="ARBA" id="ARBA00023004"/>
    </source>
</evidence>
<dbReference type="InterPro" id="IPR017871">
    <property type="entry name" value="ABC_transporter-like_CS"/>
</dbReference>
<keyword evidence="6" id="KW-0547">Nucleotide-binding</keyword>
<name>A0A1W6KBK1_9GAMM</name>
<evidence type="ECO:0000256" key="7">
    <source>
        <dbReference type="ARBA" id="ARBA00022840"/>
    </source>
</evidence>
<evidence type="ECO:0000256" key="9">
    <source>
        <dbReference type="ARBA" id="ARBA00023065"/>
    </source>
</evidence>
<dbReference type="AlphaFoldDB" id="A0A1W6KBK1"/>
<evidence type="ECO:0000256" key="4">
    <source>
        <dbReference type="ARBA" id="ARBA00022475"/>
    </source>
</evidence>
<dbReference type="Pfam" id="PF00005">
    <property type="entry name" value="ABC_tran"/>
    <property type="match status" value="1"/>
</dbReference>
<dbReference type="Proteomes" id="UP000193100">
    <property type="component" value="Chromosome"/>
</dbReference>
<dbReference type="PANTHER" id="PTHR42771">
    <property type="entry name" value="IRON(3+)-HYDROXAMATE IMPORT ATP-BINDING PROTEIN FHUC"/>
    <property type="match status" value="1"/>
</dbReference>
<comment type="similarity">
    <text evidence="2">Belongs to the ABC transporter superfamily.</text>
</comment>
<dbReference type="InterPro" id="IPR003593">
    <property type="entry name" value="AAA+_ATPase"/>
</dbReference>
<organism evidence="12 13">
    <name type="scientific">Marinobacter salarius</name>
    <dbReference type="NCBI Taxonomy" id="1420917"/>
    <lineage>
        <taxon>Bacteria</taxon>
        <taxon>Pseudomonadati</taxon>
        <taxon>Pseudomonadota</taxon>
        <taxon>Gammaproteobacteria</taxon>
        <taxon>Pseudomonadales</taxon>
        <taxon>Marinobacteraceae</taxon>
        <taxon>Marinobacter</taxon>
    </lineage>
</organism>
<evidence type="ECO:0000313" key="13">
    <source>
        <dbReference type="Proteomes" id="UP000193100"/>
    </source>
</evidence>
<keyword evidence="9" id="KW-0406">Ion transport</keyword>
<evidence type="ECO:0000256" key="3">
    <source>
        <dbReference type="ARBA" id="ARBA00022448"/>
    </source>
</evidence>
<dbReference type="InterPro" id="IPR003439">
    <property type="entry name" value="ABC_transporter-like_ATP-bd"/>
</dbReference>
<evidence type="ECO:0000256" key="10">
    <source>
        <dbReference type="ARBA" id="ARBA00023136"/>
    </source>
</evidence>
<keyword evidence="4" id="KW-1003">Cell membrane</keyword>
<proteinExistence type="inferred from homology"/>
<dbReference type="GO" id="GO:0005886">
    <property type="term" value="C:plasma membrane"/>
    <property type="evidence" value="ECO:0007669"/>
    <property type="project" value="UniProtKB-SubCell"/>
</dbReference>
<dbReference type="RefSeq" id="WP_085681270.1">
    <property type="nucleotide sequence ID" value="NZ_CP020931.1"/>
</dbReference>
<gene>
    <name evidence="12" type="primary">yusV</name>
    <name evidence="12" type="ORF">MARSALSMR5_02759</name>
</gene>
<dbReference type="FunFam" id="3.40.50.300:FF:000134">
    <property type="entry name" value="Iron-enterobactin ABC transporter ATP-binding protein"/>
    <property type="match status" value="1"/>
</dbReference>
<dbReference type="GO" id="GO:0005524">
    <property type="term" value="F:ATP binding"/>
    <property type="evidence" value="ECO:0007669"/>
    <property type="project" value="UniProtKB-KW"/>
</dbReference>
<protein>
    <submittedName>
        <fullName evidence="12">Putative siderophore transport system ATP-binding protein YusV</fullName>
    </submittedName>
</protein>
<dbReference type="GO" id="GO:0016887">
    <property type="term" value="F:ATP hydrolysis activity"/>
    <property type="evidence" value="ECO:0007669"/>
    <property type="project" value="InterPro"/>
</dbReference>
<evidence type="ECO:0000259" key="11">
    <source>
        <dbReference type="PROSITE" id="PS50893"/>
    </source>
</evidence>
<dbReference type="InterPro" id="IPR051535">
    <property type="entry name" value="Siderophore_ABC-ATPase"/>
</dbReference>
<dbReference type="CDD" id="cd03214">
    <property type="entry name" value="ABC_Iron-Siderophores_B12_Hemin"/>
    <property type="match status" value="1"/>
</dbReference>
<keyword evidence="3" id="KW-0813">Transport</keyword>
<accession>A0A1W6KBK1</accession>
<dbReference type="GO" id="GO:0006826">
    <property type="term" value="P:iron ion transport"/>
    <property type="evidence" value="ECO:0007669"/>
    <property type="project" value="UniProtKB-KW"/>
</dbReference>
<evidence type="ECO:0000256" key="1">
    <source>
        <dbReference type="ARBA" id="ARBA00004202"/>
    </source>
</evidence>
<evidence type="ECO:0000256" key="6">
    <source>
        <dbReference type="ARBA" id="ARBA00022741"/>
    </source>
</evidence>
<dbReference type="InterPro" id="IPR027417">
    <property type="entry name" value="P-loop_NTPase"/>
</dbReference>